<keyword evidence="3" id="KW-1185">Reference proteome</keyword>
<organism evidence="2 3">
    <name type="scientific">Coniochaeta ligniaria NRRL 30616</name>
    <dbReference type="NCBI Taxonomy" id="1408157"/>
    <lineage>
        <taxon>Eukaryota</taxon>
        <taxon>Fungi</taxon>
        <taxon>Dikarya</taxon>
        <taxon>Ascomycota</taxon>
        <taxon>Pezizomycotina</taxon>
        <taxon>Sordariomycetes</taxon>
        <taxon>Sordariomycetidae</taxon>
        <taxon>Coniochaetales</taxon>
        <taxon>Coniochaetaceae</taxon>
        <taxon>Coniochaeta</taxon>
    </lineage>
</organism>
<protein>
    <submittedName>
        <fullName evidence="2">Uncharacterized protein</fullName>
    </submittedName>
</protein>
<evidence type="ECO:0000313" key="2">
    <source>
        <dbReference type="EMBL" id="OIW29826.1"/>
    </source>
</evidence>
<feature type="chain" id="PRO_5012227677" evidence="1">
    <location>
        <begin position="21"/>
        <end position="215"/>
    </location>
</feature>
<name>A0A1J7JQ12_9PEZI</name>
<reference evidence="2 3" key="1">
    <citation type="submission" date="2016-10" db="EMBL/GenBank/DDBJ databases">
        <title>Draft genome sequence of Coniochaeta ligniaria NRRL30616, a lignocellulolytic fungus for bioabatement of inhibitors in plant biomass hydrolysates.</title>
        <authorList>
            <consortium name="DOE Joint Genome Institute"/>
            <person name="Jimenez D.J."/>
            <person name="Hector R.E."/>
            <person name="Riley R."/>
            <person name="Sun H."/>
            <person name="Grigoriev I.V."/>
            <person name="Van Elsas J.D."/>
            <person name="Nichols N.N."/>
        </authorList>
    </citation>
    <scope>NUCLEOTIDE SEQUENCE [LARGE SCALE GENOMIC DNA]</scope>
    <source>
        <strain evidence="2 3">NRRL 30616</strain>
    </source>
</reference>
<accession>A0A1J7JQ12</accession>
<gene>
    <name evidence="2" type="ORF">CONLIGDRAFT_643885</name>
</gene>
<feature type="signal peptide" evidence="1">
    <location>
        <begin position="1"/>
        <end position="20"/>
    </location>
</feature>
<proteinExistence type="predicted"/>
<dbReference type="AlphaFoldDB" id="A0A1J7JQ12"/>
<keyword evidence="1" id="KW-0732">Signal</keyword>
<dbReference type="Proteomes" id="UP000182658">
    <property type="component" value="Unassembled WGS sequence"/>
</dbReference>
<dbReference type="EMBL" id="KV875097">
    <property type="protein sequence ID" value="OIW29826.1"/>
    <property type="molecule type" value="Genomic_DNA"/>
</dbReference>
<sequence>MKRQRHLFLSPASWLIWTLALPACNKRPEHRVGEHVPHLTTENLTSWRIDRGRLVEVWGTPLHCTDTYVGEHESGPSYPKPNYVRTHSKHGRNKGLYSRRYGYLIHLHASPAALAVIFDIPDVVYQVKQANMTTITVNTSATANGHDLVSEQSGYAVLCQRRSTTLDIVISMQCLFTIPDLVGSALTTSNCLYAAIVFLDYRRRLLSNDFVVPRA</sequence>
<evidence type="ECO:0000256" key="1">
    <source>
        <dbReference type="SAM" id="SignalP"/>
    </source>
</evidence>
<evidence type="ECO:0000313" key="3">
    <source>
        <dbReference type="Proteomes" id="UP000182658"/>
    </source>
</evidence>
<dbReference type="InParanoid" id="A0A1J7JQ12"/>